<evidence type="ECO:0000256" key="2">
    <source>
        <dbReference type="SAM" id="Phobius"/>
    </source>
</evidence>
<dbReference type="VEuPathDB" id="PlasmoDB:PVPAM_030027500"/>
<evidence type="ECO:0000313" key="3">
    <source>
        <dbReference type="EMBL" id="SCA60252.1"/>
    </source>
</evidence>
<sequence length="468" mass="53904">MATDSTDLSNFNYNEDNEFKNLYSQIIHKALDKDVNEGNYDTYCPDINLNETEKNDVKKLCKKIIHNLKKLSNNTDIGKNIGERCLNMKYWIYGQLVKLLNKNASSNNRESIIEYFRNVENVIYNELIRSQNLCSVDIDKNINEWKEKVILYDYFKNYDSLIEWNNYSNKDECKKYSEYVNSIIPYYKKIKNSDCCGIDYLDCEDYFKCDEQYNPDIILKKLHRTGEQTKDPPENTLAKDERENGASIPISNLKFHSFRCTVIEKKDGEPGEIRSCSVRPLYEYTYPPPVEFEIPDSTLAEGSENSTDDEVTVSEEGAGSTSANEGETDCKAKNLVMGANGKCEEPDVRRNGVIGFKVETSQPINRVRSYISELNRMYSNSEDNISKDPMFRSVTVGGLSVGVMFTLFAYYKFTPLGSWMRRKLQGNRRTIPNHLEYFEQAPLPRRVPSGNVNANNKRINIAYQSTGV</sequence>
<accession>A0A1G4EDG9</accession>
<keyword evidence="2" id="KW-0472">Membrane</keyword>
<dbReference type="EMBL" id="FLYI01000126">
    <property type="protein sequence ID" value="SCA60252.1"/>
    <property type="molecule type" value="Genomic_DNA"/>
</dbReference>
<keyword evidence="2" id="KW-0812">Transmembrane</keyword>
<dbReference type="AlphaFoldDB" id="A0A1G4EDG9"/>
<protein>
    <submittedName>
        <fullName evidence="3">VIR protein</fullName>
    </submittedName>
</protein>
<dbReference type="VEuPathDB" id="PlasmoDB:PVX_096003"/>
<proteinExistence type="predicted"/>
<gene>
    <name evidence="3" type="ORF">PVC01_000057800</name>
</gene>
<dbReference type="InterPro" id="IPR008780">
    <property type="entry name" value="Plasmodium_Vir"/>
</dbReference>
<feature type="region of interest" description="Disordered" evidence="1">
    <location>
        <begin position="224"/>
        <end position="243"/>
    </location>
</feature>
<feature type="transmembrane region" description="Helical" evidence="2">
    <location>
        <begin position="390"/>
        <end position="413"/>
    </location>
</feature>
<keyword evidence="2" id="KW-1133">Transmembrane helix</keyword>
<dbReference type="Pfam" id="PF05795">
    <property type="entry name" value="Plasmodium_Vir"/>
    <property type="match status" value="1"/>
</dbReference>
<reference evidence="3 4" key="1">
    <citation type="submission" date="2016-07" db="EMBL/GenBank/DDBJ databases">
        <authorList>
            <consortium name="Pathogen Informatics"/>
        </authorList>
    </citation>
    <scope>NUCLEOTIDE SEQUENCE [LARGE SCALE GENOMIC DNA]</scope>
</reference>
<evidence type="ECO:0000313" key="4">
    <source>
        <dbReference type="Proteomes" id="UP000305196"/>
    </source>
</evidence>
<dbReference type="VEuPathDB" id="PlasmoDB:PVW1_030030300"/>
<feature type="region of interest" description="Disordered" evidence="1">
    <location>
        <begin position="295"/>
        <end position="327"/>
    </location>
</feature>
<evidence type="ECO:0000256" key="1">
    <source>
        <dbReference type="SAM" id="MobiDB-lite"/>
    </source>
</evidence>
<dbReference type="VEuPathDB" id="PlasmoDB:PVP01_0004340"/>
<name>A0A1G4EDG9_PLAVI</name>
<organism evidence="3 4">
    <name type="scientific">Plasmodium vivax</name>
    <name type="common">malaria parasite P. vivax</name>
    <dbReference type="NCBI Taxonomy" id="5855"/>
    <lineage>
        <taxon>Eukaryota</taxon>
        <taxon>Sar</taxon>
        <taxon>Alveolata</taxon>
        <taxon>Apicomplexa</taxon>
        <taxon>Aconoidasida</taxon>
        <taxon>Haemosporida</taxon>
        <taxon>Plasmodiidae</taxon>
        <taxon>Plasmodium</taxon>
        <taxon>Plasmodium (Plasmodium)</taxon>
    </lineage>
</organism>
<dbReference type="Proteomes" id="UP000305196">
    <property type="component" value="Unassembled WGS sequence"/>
</dbReference>